<comment type="caution">
    <text evidence="2">The sequence shown here is derived from an EMBL/GenBank/DDBJ whole genome shotgun (WGS) entry which is preliminary data.</text>
</comment>
<proteinExistence type="predicted"/>
<dbReference type="EMBL" id="WOWK01000010">
    <property type="protein sequence ID" value="KAF0329795.1"/>
    <property type="molecule type" value="Genomic_DNA"/>
</dbReference>
<organism evidence="2 3">
    <name type="scientific">Colletotrichum asianum</name>
    <dbReference type="NCBI Taxonomy" id="702518"/>
    <lineage>
        <taxon>Eukaryota</taxon>
        <taxon>Fungi</taxon>
        <taxon>Dikarya</taxon>
        <taxon>Ascomycota</taxon>
        <taxon>Pezizomycotina</taxon>
        <taxon>Sordariomycetes</taxon>
        <taxon>Hypocreomycetidae</taxon>
        <taxon>Glomerellales</taxon>
        <taxon>Glomerellaceae</taxon>
        <taxon>Colletotrichum</taxon>
        <taxon>Colletotrichum gloeosporioides species complex</taxon>
    </lineage>
</organism>
<dbReference type="Proteomes" id="UP000434172">
    <property type="component" value="Unassembled WGS sequence"/>
</dbReference>
<keyword evidence="3" id="KW-1185">Reference proteome</keyword>
<feature type="region of interest" description="Disordered" evidence="1">
    <location>
        <begin position="94"/>
        <end position="131"/>
    </location>
</feature>
<evidence type="ECO:0000313" key="2">
    <source>
        <dbReference type="EMBL" id="KAF0329795.1"/>
    </source>
</evidence>
<sequence length="142" mass="15244">MTAQFGTSLGGSGKVWMAWELVYGVVLVPCLRPLAAHDDGRSWPGDCAGPDLPRRLGHSQSHAEFVIGPKFCSRNPLAETAVRVRGASMNLFQDLGPRSKRSSQKVNSTRVSRVSRPAQPPATSTTSGLGMGILLSLHHRQA</sequence>
<protein>
    <submittedName>
        <fullName evidence="2">Uncharacterized protein</fullName>
    </submittedName>
</protein>
<dbReference type="OrthoDB" id="10585658at2759"/>
<accession>A0A8H3WNF3</accession>
<evidence type="ECO:0000256" key="1">
    <source>
        <dbReference type="SAM" id="MobiDB-lite"/>
    </source>
</evidence>
<evidence type="ECO:0000313" key="3">
    <source>
        <dbReference type="Proteomes" id="UP000434172"/>
    </source>
</evidence>
<gene>
    <name evidence="2" type="ORF">GQ607_002968</name>
</gene>
<dbReference type="AlphaFoldDB" id="A0A8H3WNF3"/>
<reference evidence="2 3" key="1">
    <citation type="submission" date="2019-12" db="EMBL/GenBank/DDBJ databases">
        <title>A genome sequence resource for the geographically widespread anthracnose pathogen Colletotrichum asianum.</title>
        <authorList>
            <person name="Meng Y."/>
        </authorList>
    </citation>
    <scope>NUCLEOTIDE SEQUENCE [LARGE SCALE GENOMIC DNA]</scope>
    <source>
        <strain evidence="2 3">ICMP 18580</strain>
    </source>
</reference>
<name>A0A8H3WNF3_9PEZI</name>